<dbReference type="Gene3D" id="3.40.50.720">
    <property type="entry name" value="NAD(P)-binding Rossmann-like Domain"/>
    <property type="match status" value="1"/>
</dbReference>
<evidence type="ECO:0000313" key="2">
    <source>
        <dbReference type="EMBL" id="PNQ75082.1"/>
    </source>
</evidence>
<protein>
    <submittedName>
        <fullName evidence="2">NAD-dependent epimerase</fullName>
    </submittedName>
</protein>
<dbReference type="GO" id="GO:0005737">
    <property type="term" value="C:cytoplasm"/>
    <property type="evidence" value="ECO:0007669"/>
    <property type="project" value="TreeGrafter"/>
</dbReference>
<dbReference type="OrthoDB" id="596910at2"/>
<dbReference type="PANTHER" id="PTHR48079:SF6">
    <property type="entry name" value="NAD(P)-BINDING DOMAIN-CONTAINING PROTEIN-RELATED"/>
    <property type="match status" value="1"/>
</dbReference>
<accession>A0A2K1E471</accession>
<dbReference type="RefSeq" id="WP_103050932.1">
    <property type="nucleotide sequence ID" value="NZ_POWF01000001.1"/>
</dbReference>
<comment type="caution">
    <text evidence="2">The sequence shown here is derived from an EMBL/GenBank/DDBJ whole genome shotgun (WGS) entry which is preliminary data.</text>
</comment>
<dbReference type="InterPro" id="IPR036291">
    <property type="entry name" value="NAD(P)-bd_dom_sf"/>
</dbReference>
<keyword evidence="3" id="KW-1185">Reference proteome</keyword>
<sequence>MILVTGGTGLVGSHLLYQLVNANDSVRAIYRRPKKLSIVKKVFSYYTDHVDALYDKIDWIDCDLLDVPKLMDVFDGITYVYHCAAFVSFEPDKYHLLRRTNIEGTANIVNLCISNKVKKLCYVSSIAALGESNKNNIINENTTWNADADNSVYAITKYGAEMEVWRGTQEGLPAVIVNPGVIIGGGIWSHGSGNIIKKVYNKIPYYTEGSIGVIDVLDVVNIMISLLNSSIENERFVLVAENISYQTFLNTIANHLNVEQPKKEAKPWLLAIAWRLDWLKNKITGKRRVLVKQMVASLFNSVIYENTKIKEVLSYKFIPFEKSIEKVTQQFLKDY</sequence>
<organism evidence="2 3">
    <name type="scientific">Hanstruepera neustonica</name>
    <dbReference type="NCBI Taxonomy" id="1445657"/>
    <lineage>
        <taxon>Bacteria</taxon>
        <taxon>Pseudomonadati</taxon>
        <taxon>Bacteroidota</taxon>
        <taxon>Flavobacteriia</taxon>
        <taxon>Flavobacteriales</taxon>
        <taxon>Flavobacteriaceae</taxon>
        <taxon>Hanstruepera</taxon>
    </lineage>
</organism>
<dbReference type="InterPro" id="IPR051783">
    <property type="entry name" value="NAD(P)-dependent_oxidoreduct"/>
</dbReference>
<reference evidence="2 3" key="1">
    <citation type="submission" date="2018-01" db="EMBL/GenBank/DDBJ databases">
        <title>The draft genome of Hanstruepera neustonica JCM19743.</title>
        <authorList>
            <person name="He R.-H."/>
            <person name="Du Z.-J."/>
        </authorList>
    </citation>
    <scope>NUCLEOTIDE SEQUENCE [LARGE SCALE GENOMIC DNA]</scope>
    <source>
        <strain evidence="2 3">JCM19743</strain>
    </source>
</reference>
<feature type="domain" description="NAD-dependent epimerase/dehydratase" evidence="1">
    <location>
        <begin position="2"/>
        <end position="229"/>
    </location>
</feature>
<dbReference type="AlphaFoldDB" id="A0A2K1E471"/>
<evidence type="ECO:0000259" key="1">
    <source>
        <dbReference type="Pfam" id="PF01370"/>
    </source>
</evidence>
<dbReference type="PANTHER" id="PTHR48079">
    <property type="entry name" value="PROTEIN YEEZ"/>
    <property type="match status" value="1"/>
</dbReference>
<dbReference type="GO" id="GO:0004029">
    <property type="term" value="F:aldehyde dehydrogenase (NAD+) activity"/>
    <property type="evidence" value="ECO:0007669"/>
    <property type="project" value="TreeGrafter"/>
</dbReference>
<dbReference type="InterPro" id="IPR001509">
    <property type="entry name" value="Epimerase_deHydtase"/>
</dbReference>
<dbReference type="Proteomes" id="UP000236641">
    <property type="component" value="Unassembled WGS sequence"/>
</dbReference>
<dbReference type="EMBL" id="POWF01000001">
    <property type="protein sequence ID" value="PNQ75082.1"/>
    <property type="molecule type" value="Genomic_DNA"/>
</dbReference>
<dbReference type="SUPFAM" id="SSF51735">
    <property type="entry name" value="NAD(P)-binding Rossmann-fold domains"/>
    <property type="match status" value="1"/>
</dbReference>
<proteinExistence type="predicted"/>
<gene>
    <name evidence="2" type="ORF">C1T31_02805</name>
</gene>
<name>A0A2K1E471_9FLAO</name>
<evidence type="ECO:0000313" key="3">
    <source>
        <dbReference type="Proteomes" id="UP000236641"/>
    </source>
</evidence>
<dbReference type="Pfam" id="PF01370">
    <property type="entry name" value="Epimerase"/>
    <property type="match status" value="1"/>
</dbReference>